<dbReference type="InterPro" id="IPR033985">
    <property type="entry name" value="SusD-like_N"/>
</dbReference>
<dbReference type="Gene3D" id="1.25.40.390">
    <property type="match status" value="1"/>
</dbReference>
<gene>
    <name evidence="8" type="ORF">BC349_11370</name>
</gene>
<dbReference type="Pfam" id="PF14322">
    <property type="entry name" value="SusD-like_3"/>
    <property type="match status" value="1"/>
</dbReference>
<organism evidence="8 9">
    <name type="scientific">Flavihumibacter stibioxidans</name>
    <dbReference type="NCBI Taxonomy" id="1834163"/>
    <lineage>
        <taxon>Bacteria</taxon>
        <taxon>Pseudomonadati</taxon>
        <taxon>Bacteroidota</taxon>
        <taxon>Chitinophagia</taxon>
        <taxon>Chitinophagales</taxon>
        <taxon>Chitinophagaceae</taxon>
        <taxon>Flavihumibacter</taxon>
    </lineage>
</organism>
<name>A0ABR7M9E4_9BACT</name>
<dbReference type="Proteomes" id="UP000765802">
    <property type="component" value="Unassembled WGS sequence"/>
</dbReference>
<evidence type="ECO:0000256" key="2">
    <source>
        <dbReference type="ARBA" id="ARBA00006275"/>
    </source>
</evidence>
<dbReference type="InterPro" id="IPR011990">
    <property type="entry name" value="TPR-like_helical_dom_sf"/>
</dbReference>
<comment type="caution">
    <text evidence="8">The sequence shown here is derived from an EMBL/GenBank/DDBJ whole genome shotgun (WGS) entry which is preliminary data.</text>
</comment>
<evidence type="ECO:0000256" key="1">
    <source>
        <dbReference type="ARBA" id="ARBA00004442"/>
    </source>
</evidence>
<keyword evidence="5" id="KW-0998">Cell outer membrane</keyword>
<dbReference type="InterPro" id="IPR012944">
    <property type="entry name" value="SusD_RagB_dom"/>
</dbReference>
<evidence type="ECO:0000259" key="6">
    <source>
        <dbReference type="Pfam" id="PF07980"/>
    </source>
</evidence>
<accession>A0ABR7M9E4</accession>
<comment type="subcellular location">
    <subcellularLocation>
        <location evidence="1">Cell outer membrane</location>
    </subcellularLocation>
</comment>
<evidence type="ECO:0000256" key="4">
    <source>
        <dbReference type="ARBA" id="ARBA00023136"/>
    </source>
</evidence>
<keyword evidence="9" id="KW-1185">Reference proteome</keyword>
<evidence type="ECO:0000313" key="8">
    <source>
        <dbReference type="EMBL" id="MBC6491652.1"/>
    </source>
</evidence>
<sequence>MRRILYILLAVTGLTACEKKLDLSPTQSISQENALLTEGDVKVTLIGAYGGLQAEALYGGDIQVMNELIGNSENIRFTGTFAGLADIHALEITTQNSFARDTWQGAYNTINRVNNVLSALDKVTTSADERNRIEGEALFIRGSLYFELVKLFAKTWGDGDNATNPGVPLILTRTEGVTPESYAPRSSVAQVYEQIKADLTRAESLLPASNGIYAASGAAAAMLSRVALMQGDYTAARDAANRVIESGEYELTGSFGDLWFTMIDNAGANPSEYVFSMTVTQQDGSNSMNTYFGASTGQAGTGGRGDCKILPAHIDKYEANDARGDYFQALGANFFTKKHLDLKGNVLVVRLAEMYLTRAEANLRLGTSVGATPLADVNIIRDRSNLPGLGTVALADILKERNLELAFEGQGLSDAKRTRSAWSGTAWNSKFLILPIPQREMDVNDKLVQNEAYL</sequence>
<dbReference type="RefSeq" id="WP_187256976.1">
    <property type="nucleotide sequence ID" value="NZ_JBHULF010000007.1"/>
</dbReference>
<keyword evidence="3" id="KW-0732">Signal</keyword>
<dbReference type="CDD" id="cd08977">
    <property type="entry name" value="SusD"/>
    <property type="match status" value="1"/>
</dbReference>
<reference evidence="8 9" key="1">
    <citation type="submission" date="2016-07" db="EMBL/GenBank/DDBJ databases">
        <title>Genome analysis of Flavihumibacter stibioxidans YS-17.</title>
        <authorList>
            <person name="Shi K."/>
            <person name="Han Y."/>
            <person name="Wang G."/>
        </authorList>
    </citation>
    <scope>NUCLEOTIDE SEQUENCE [LARGE SCALE GENOMIC DNA]</scope>
    <source>
        <strain evidence="8 9">YS-17</strain>
    </source>
</reference>
<feature type="domain" description="RagB/SusD" evidence="6">
    <location>
        <begin position="344"/>
        <end position="418"/>
    </location>
</feature>
<dbReference type="EMBL" id="MBUA01000023">
    <property type="protein sequence ID" value="MBC6491652.1"/>
    <property type="molecule type" value="Genomic_DNA"/>
</dbReference>
<proteinExistence type="inferred from homology"/>
<evidence type="ECO:0000259" key="7">
    <source>
        <dbReference type="Pfam" id="PF14322"/>
    </source>
</evidence>
<dbReference type="PROSITE" id="PS51257">
    <property type="entry name" value="PROKAR_LIPOPROTEIN"/>
    <property type="match status" value="1"/>
</dbReference>
<evidence type="ECO:0000256" key="5">
    <source>
        <dbReference type="ARBA" id="ARBA00023237"/>
    </source>
</evidence>
<keyword evidence="4" id="KW-0472">Membrane</keyword>
<evidence type="ECO:0000256" key="3">
    <source>
        <dbReference type="ARBA" id="ARBA00022729"/>
    </source>
</evidence>
<feature type="domain" description="SusD-like N-terminal" evidence="7">
    <location>
        <begin position="90"/>
        <end position="228"/>
    </location>
</feature>
<comment type="similarity">
    <text evidence="2">Belongs to the SusD family.</text>
</comment>
<protein>
    <submittedName>
        <fullName evidence="8">Carbohydrate-binding protein SusD</fullName>
    </submittedName>
</protein>
<evidence type="ECO:0000313" key="9">
    <source>
        <dbReference type="Proteomes" id="UP000765802"/>
    </source>
</evidence>
<dbReference type="SUPFAM" id="SSF48452">
    <property type="entry name" value="TPR-like"/>
    <property type="match status" value="1"/>
</dbReference>
<dbReference type="Pfam" id="PF07980">
    <property type="entry name" value="SusD_RagB"/>
    <property type="match status" value="1"/>
</dbReference>